<evidence type="ECO:0000313" key="4">
    <source>
        <dbReference type="Proteomes" id="UP000268162"/>
    </source>
</evidence>
<sequence>MPRQARRKSHNTVGSTISIVGSAKPEEGVLRNRTNSSELVPKRERRESQMDGEGKQRGKRLFGMLKGTLEGFHRDSEKSTVEERSPKPRSAEPPKIYIPPNLDGFSKTEALPHLYFQRANETPRST</sequence>
<feature type="compositionally biased region" description="Basic and acidic residues" evidence="1">
    <location>
        <begin position="40"/>
        <end position="56"/>
    </location>
</feature>
<accession>A0A4V1J5S9</accession>
<evidence type="ECO:0000259" key="2">
    <source>
        <dbReference type="Pfam" id="PF04696"/>
    </source>
</evidence>
<protein>
    <recommendedName>
        <fullName evidence="2">Pinin/SDK/MemA protein domain-containing protein</fullName>
    </recommendedName>
</protein>
<organism evidence="3 4">
    <name type="scientific">Dimargaris cristalligena</name>
    <dbReference type="NCBI Taxonomy" id="215637"/>
    <lineage>
        <taxon>Eukaryota</taxon>
        <taxon>Fungi</taxon>
        <taxon>Fungi incertae sedis</taxon>
        <taxon>Zoopagomycota</taxon>
        <taxon>Kickxellomycotina</taxon>
        <taxon>Dimargaritomycetes</taxon>
        <taxon>Dimargaritales</taxon>
        <taxon>Dimargaritaceae</taxon>
        <taxon>Dimargaris</taxon>
    </lineage>
</organism>
<dbReference type="InterPro" id="IPR006786">
    <property type="entry name" value="Pinin_SDK_MemA"/>
</dbReference>
<name>A0A4V1J5S9_9FUNG</name>
<reference evidence="4" key="1">
    <citation type="journal article" date="2018" name="Nat. Microbiol.">
        <title>Leveraging single-cell genomics to expand the fungal tree of life.</title>
        <authorList>
            <person name="Ahrendt S.R."/>
            <person name="Quandt C.A."/>
            <person name="Ciobanu D."/>
            <person name="Clum A."/>
            <person name="Salamov A."/>
            <person name="Andreopoulos B."/>
            <person name="Cheng J.F."/>
            <person name="Woyke T."/>
            <person name="Pelin A."/>
            <person name="Henrissat B."/>
            <person name="Reynolds N.K."/>
            <person name="Benny G.L."/>
            <person name="Smith M.E."/>
            <person name="James T.Y."/>
            <person name="Grigoriev I.V."/>
        </authorList>
    </citation>
    <scope>NUCLEOTIDE SEQUENCE [LARGE SCALE GENOMIC DNA]</scope>
    <source>
        <strain evidence="4">RSA 468</strain>
    </source>
</reference>
<dbReference type="AlphaFoldDB" id="A0A4V1J5S9"/>
<dbReference type="EMBL" id="ML002224">
    <property type="protein sequence ID" value="RKP40119.1"/>
    <property type="molecule type" value="Genomic_DNA"/>
</dbReference>
<dbReference type="Pfam" id="PF04696">
    <property type="entry name" value="Pinin_SDK_memA"/>
    <property type="match status" value="1"/>
</dbReference>
<dbReference type="Proteomes" id="UP000268162">
    <property type="component" value="Unassembled WGS sequence"/>
</dbReference>
<keyword evidence="4" id="KW-1185">Reference proteome</keyword>
<feature type="compositionally biased region" description="Basic residues" evidence="1">
    <location>
        <begin position="1"/>
        <end position="10"/>
    </location>
</feature>
<evidence type="ECO:0000313" key="3">
    <source>
        <dbReference type="EMBL" id="RKP40119.1"/>
    </source>
</evidence>
<feature type="domain" description="Pinin/SDK/MemA protein" evidence="2">
    <location>
        <begin position="53"/>
        <end position="84"/>
    </location>
</feature>
<proteinExistence type="predicted"/>
<evidence type="ECO:0000256" key="1">
    <source>
        <dbReference type="SAM" id="MobiDB-lite"/>
    </source>
</evidence>
<feature type="compositionally biased region" description="Basic and acidic residues" evidence="1">
    <location>
        <begin position="71"/>
        <end position="92"/>
    </location>
</feature>
<gene>
    <name evidence="3" type="ORF">BJ085DRAFT_29833</name>
</gene>
<feature type="region of interest" description="Disordered" evidence="1">
    <location>
        <begin position="1"/>
        <end position="104"/>
    </location>
</feature>